<proteinExistence type="predicted"/>
<keyword evidence="3" id="KW-1185">Reference proteome</keyword>
<evidence type="ECO:0000313" key="3">
    <source>
        <dbReference type="Proteomes" id="UP000265515"/>
    </source>
</evidence>
<dbReference type="Gramene" id="GBG90922">
    <property type="protein sequence ID" value="GBG90922"/>
    <property type="gene ID" value="CBR_g51527"/>
</dbReference>
<gene>
    <name evidence="2" type="ORF">CBR_g51527</name>
</gene>
<accession>A0A388M8Y6</accession>
<feature type="compositionally biased region" description="Low complexity" evidence="1">
    <location>
        <begin position="1"/>
        <end position="11"/>
    </location>
</feature>
<protein>
    <recommendedName>
        <fullName evidence="4">Retrotransposon gag domain-containing protein</fullName>
    </recommendedName>
</protein>
<dbReference type="AlphaFoldDB" id="A0A388M8Y6"/>
<reference evidence="2 3" key="1">
    <citation type="journal article" date="2018" name="Cell">
        <title>The Chara Genome: Secondary Complexity and Implications for Plant Terrestrialization.</title>
        <authorList>
            <person name="Nishiyama T."/>
            <person name="Sakayama H."/>
            <person name="Vries J.D."/>
            <person name="Buschmann H."/>
            <person name="Saint-Marcoux D."/>
            <person name="Ullrich K.K."/>
            <person name="Haas F.B."/>
            <person name="Vanderstraeten L."/>
            <person name="Becker D."/>
            <person name="Lang D."/>
            <person name="Vosolsobe S."/>
            <person name="Rombauts S."/>
            <person name="Wilhelmsson P.K.I."/>
            <person name="Janitza P."/>
            <person name="Kern R."/>
            <person name="Heyl A."/>
            <person name="Rumpler F."/>
            <person name="Villalobos L.I.A.C."/>
            <person name="Clay J.M."/>
            <person name="Skokan R."/>
            <person name="Toyoda A."/>
            <person name="Suzuki Y."/>
            <person name="Kagoshima H."/>
            <person name="Schijlen E."/>
            <person name="Tajeshwar N."/>
            <person name="Catarino B."/>
            <person name="Hetherington A.J."/>
            <person name="Saltykova A."/>
            <person name="Bonnot C."/>
            <person name="Breuninger H."/>
            <person name="Symeonidi A."/>
            <person name="Radhakrishnan G.V."/>
            <person name="Van Nieuwerburgh F."/>
            <person name="Deforce D."/>
            <person name="Chang C."/>
            <person name="Karol K.G."/>
            <person name="Hedrich R."/>
            <person name="Ulvskov P."/>
            <person name="Glockner G."/>
            <person name="Delwiche C.F."/>
            <person name="Petrasek J."/>
            <person name="Van de Peer Y."/>
            <person name="Friml J."/>
            <person name="Beilby M."/>
            <person name="Dolan L."/>
            <person name="Kohara Y."/>
            <person name="Sugano S."/>
            <person name="Fujiyama A."/>
            <person name="Delaux P.-M."/>
            <person name="Quint M."/>
            <person name="TheiBen G."/>
            <person name="Hagemann M."/>
            <person name="Harholt J."/>
            <person name="Dunand C."/>
            <person name="Zachgo S."/>
            <person name="Langdale J."/>
            <person name="Maumus F."/>
            <person name="Straeten D.V.D."/>
            <person name="Gould S.B."/>
            <person name="Rensing S.A."/>
        </authorList>
    </citation>
    <scope>NUCLEOTIDE SEQUENCE [LARGE SCALE GENOMIC DNA]</scope>
    <source>
        <strain evidence="2 3">S276</strain>
    </source>
</reference>
<dbReference type="Proteomes" id="UP000265515">
    <property type="component" value="Unassembled WGS sequence"/>
</dbReference>
<feature type="region of interest" description="Disordered" evidence="1">
    <location>
        <begin position="443"/>
        <end position="482"/>
    </location>
</feature>
<name>A0A388M8Y6_CHABU</name>
<comment type="caution">
    <text evidence="2">The sequence shown here is derived from an EMBL/GenBank/DDBJ whole genome shotgun (WGS) entry which is preliminary data.</text>
</comment>
<evidence type="ECO:0000313" key="2">
    <source>
        <dbReference type="EMBL" id="GBG90922.1"/>
    </source>
</evidence>
<feature type="region of interest" description="Disordered" evidence="1">
    <location>
        <begin position="1"/>
        <end position="21"/>
    </location>
</feature>
<dbReference type="EMBL" id="BFEA01000854">
    <property type="protein sequence ID" value="GBG90922.1"/>
    <property type="molecule type" value="Genomic_DNA"/>
</dbReference>
<evidence type="ECO:0008006" key="4">
    <source>
        <dbReference type="Google" id="ProtNLM"/>
    </source>
</evidence>
<sequence>MAATANANAQASPKRPVTPPIPVQVADEMQLAFLKCLQLYSETTAAELSKWEEEEATRQQAIQRQLAEAEAARQQAAAETAAAAWLQQQQVEASQNQARYQATMELANEEATYRRILQQQHFRANEEQEEPTEEERRKEDITVLMEHMLHTCNWHQRKVLAMLKTLIRHETTLRTQEQKLTALQNTDSQLQTTVSIGLARLSAVESTGSAVADCSPPLAAQAKQLEERINHVVASLGDISKFAGASTVSNQLQTLSDRVQQRPAAVAKEWKMPNFKIEKFDDYHKTDPLQWWMTFNAEADVHHVLPQRRLDALYLQLIGGAQAFMTHMAVTLECTIATLHTKITWEEFEKKWKTRFMVNNDKRHALNKIFRIFQGQQTSQEWLTEWQRLVANPELNLPFDSIRAEFFARSCDASTAALGSEFQYETFDAMISKARELIQGNRRAANEAQQQPGYVEKGKGQRMPQVAAIQQGSSEDHAASST</sequence>
<organism evidence="2 3">
    <name type="scientific">Chara braunii</name>
    <name type="common">Braun's stonewort</name>
    <dbReference type="NCBI Taxonomy" id="69332"/>
    <lineage>
        <taxon>Eukaryota</taxon>
        <taxon>Viridiplantae</taxon>
        <taxon>Streptophyta</taxon>
        <taxon>Charophyceae</taxon>
        <taxon>Charales</taxon>
        <taxon>Characeae</taxon>
        <taxon>Chara</taxon>
    </lineage>
</organism>
<evidence type="ECO:0000256" key="1">
    <source>
        <dbReference type="SAM" id="MobiDB-lite"/>
    </source>
</evidence>